<dbReference type="Proteomes" id="UP000030686">
    <property type="component" value="Unassembled WGS sequence"/>
</dbReference>
<feature type="domain" description="N-acetyltransferase" evidence="1">
    <location>
        <begin position="24"/>
        <end position="198"/>
    </location>
</feature>
<organism evidence="2 3">
    <name type="scientific">Penicillium roqueforti (strain FM164)</name>
    <dbReference type="NCBI Taxonomy" id="1365484"/>
    <lineage>
        <taxon>Eukaryota</taxon>
        <taxon>Fungi</taxon>
        <taxon>Dikarya</taxon>
        <taxon>Ascomycota</taxon>
        <taxon>Pezizomycotina</taxon>
        <taxon>Eurotiomycetes</taxon>
        <taxon>Eurotiomycetidae</taxon>
        <taxon>Eurotiales</taxon>
        <taxon>Aspergillaceae</taxon>
        <taxon>Penicillium</taxon>
    </lineage>
</organism>
<dbReference type="GO" id="GO:0016747">
    <property type="term" value="F:acyltransferase activity, transferring groups other than amino-acyl groups"/>
    <property type="evidence" value="ECO:0007669"/>
    <property type="project" value="InterPro"/>
</dbReference>
<dbReference type="CDD" id="cd04301">
    <property type="entry name" value="NAT_SF"/>
    <property type="match status" value="1"/>
</dbReference>
<dbReference type="InterPro" id="IPR000182">
    <property type="entry name" value="GNAT_dom"/>
</dbReference>
<dbReference type="PROSITE" id="PS51186">
    <property type="entry name" value="GNAT"/>
    <property type="match status" value="1"/>
</dbReference>
<proteinExistence type="predicted"/>
<keyword evidence="3" id="KW-1185">Reference proteome</keyword>
<evidence type="ECO:0000313" key="2">
    <source>
        <dbReference type="EMBL" id="CDM26983.1"/>
    </source>
</evidence>
<keyword evidence="2" id="KW-0808">Transferase</keyword>
<dbReference type="Pfam" id="PF00583">
    <property type="entry name" value="Acetyltransf_1"/>
    <property type="match status" value="1"/>
</dbReference>
<dbReference type="SUPFAM" id="SSF55729">
    <property type="entry name" value="Acyl-CoA N-acyltransferases (Nat)"/>
    <property type="match status" value="1"/>
</dbReference>
<dbReference type="STRING" id="1365484.W6PRZ1"/>
<gene>
    <name evidence="2" type="ORF">PROQFM164_S01g000792</name>
</gene>
<evidence type="ECO:0000259" key="1">
    <source>
        <dbReference type="PROSITE" id="PS51186"/>
    </source>
</evidence>
<dbReference type="PANTHER" id="PTHR43233:SF1">
    <property type="entry name" value="FAMILY N-ACETYLTRANSFERASE, PUTATIVE (AFU_ORTHOLOGUE AFUA_6G03350)-RELATED"/>
    <property type="match status" value="1"/>
</dbReference>
<dbReference type="InterPro" id="IPR053144">
    <property type="entry name" value="Acetyltransferase_Butenolide"/>
</dbReference>
<dbReference type="Gene3D" id="3.40.630.30">
    <property type="match status" value="1"/>
</dbReference>
<dbReference type="InterPro" id="IPR016181">
    <property type="entry name" value="Acyl_CoA_acyltransferase"/>
</dbReference>
<dbReference type="AlphaFoldDB" id="W6PRZ1"/>
<dbReference type="EMBL" id="HG792015">
    <property type="protein sequence ID" value="CDM26983.1"/>
    <property type="molecule type" value="Genomic_DNA"/>
</dbReference>
<protein>
    <submittedName>
        <fullName evidence="2">Acyl-CoA N-acyltransferase</fullName>
    </submittedName>
</protein>
<evidence type="ECO:0000313" key="3">
    <source>
        <dbReference type="Proteomes" id="UP000030686"/>
    </source>
</evidence>
<reference evidence="2" key="1">
    <citation type="journal article" date="2014" name="Nat. Commun.">
        <title>Multiple recent horizontal transfers of a large genomic region in cheese making fungi.</title>
        <authorList>
            <person name="Cheeseman K."/>
            <person name="Ropars J."/>
            <person name="Renault P."/>
            <person name="Dupont J."/>
            <person name="Gouzy J."/>
            <person name="Branca A."/>
            <person name="Abraham A.L."/>
            <person name="Ceppi M."/>
            <person name="Conseiller E."/>
            <person name="Debuchy R."/>
            <person name="Malagnac F."/>
            <person name="Goarin A."/>
            <person name="Silar P."/>
            <person name="Lacoste S."/>
            <person name="Sallet E."/>
            <person name="Bensimon A."/>
            <person name="Giraud T."/>
            <person name="Brygoo Y."/>
        </authorList>
    </citation>
    <scope>NUCLEOTIDE SEQUENCE [LARGE SCALE GENOMIC DNA]</scope>
    <source>
        <strain evidence="2">FM164</strain>
    </source>
</reference>
<dbReference type="OrthoDB" id="10039976at2759"/>
<accession>W6PRZ1</accession>
<name>W6PRZ1_PENRF</name>
<sequence>MSSSTSELRDQPECWTKGEYVVSTDVSRIPIKTLNTWYAGEEFYWAKPMPESALRETLQNSLCFGLYHDPDQTLSQSVKTPENDALADSTIEFVGFARCVTDYTTFLFLTDVFVLTSLQGRGLGTWLVSCVQEVIETMPYLRRSLLLTRDWKRSVPFYEKVMDMELMVCNPPVDGKDAVGFAIMQRKSWGAPGVGEKP</sequence>
<keyword evidence="2" id="KW-0012">Acyltransferase</keyword>
<dbReference type="OMA" id="DMELMVC"/>
<dbReference type="PANTHER" id="PTHR43233">
    <property type="entry name" value="FAMILY N-ACETYLTRANSFERASE, PUTATIVE (AFU_ORTHOLOGUE AFUA_6G03350)-RELATED"/>
    <property type="match status" value="1"/>
</dbReference>